<dbReference type="PROSITE" id="PS50893">
    <property type="entry name" value="ABC_TRANSPORTER_2"/>
    <property type="match status" value="1"/>
</dbReference>
<evidence type="ECO:0000256" key="3">
    <source>
        <dbReference type="ARBA" id="ARBA00022840"/>
    </source>
</evidence>
<keyword evidence="3 5" id="KW-0067">ATP-binding</keyword>
<dbReference type="SMART" id="SM00382">
    <property type="entry name" value="AAA"/>
    <property type="match status" value="1"/>
</dbReference>
<evidence type="ECO:0000256" key="2">
    <source>
        <dbReference type="ARBA" id="ARBA00022741"/>
    </source>
</evidence>
<dbReference type="InterPro" id="IPR003593">
    <property type="entry name" value="AAA+_ATPase"/>
</dbReference>
<evidence type="ECO:0000313" key="6">
    <source>
        <dbReference type="Proteomes" id="UP001621714"/>
    </source>
</evidence>
<dbReference type="RefSeq" id="WP_405341294.1">
    <property type="nucleotide sequence ID" value="NZ_JBANFI010000010.1"/>
</dbReference>
<gene>
    <name evidence="5" type="ORF">V6U78_12150</name>
</gene>
<evidence type="ECO:0000256" key="1">
    <source>
        <dbReference type="ARBA" id="ARBA00022448"/>
    </source>
</evidence>
<dbReference type="EMBL" id="JBANFI010000010">
    <property type="protein sequence ID" value="MFK7161786.1"/>
    <property type="molecule type" value="Genomic_DNA"/>
</dbReference>
<dbReference type="Gene3D" id="3.40.50.300">
    <property type="entry name" value="P-loop containing nucleotide triphosphate hydrolases"/>
    <property type="match status" value="2"/>
</dbReference>
<dbReference type="InterPro" id="IPR027417">
    <property type="entry name" value="P-loop_NTPase"/>
</dbReference>
<dbReference type="Pfam" id="PF00005">
    <property type="entry name" value="ABC_tran"/>
    <property type="match status" value="1"/>
</dbReference>
<dbReference type="PROSITE" id="PS00211">
    <property type="entry name" value="ABC_TRANSPORTER_1"/>
    <property type="match status" value="1"/>
</dbReference>
<name>A0ABW8Q103_9GAMM</name>
<dbReference type="SUPFAM" id="SSF52540">
    <property type="entry name" value="P-loop containing nucleoside triphosphate hydrolases"/>
    <property type="match status" value="1"/>
</dbReference>
<dbReference type="PANTHER" id="PTHR42734">
    <property type="entry name" value="METAL TRANSPORT SYSTEM ATP-BINDING PROTEIN TM_0124-RELATED"/>
    <property type="match status" value="1"/>
</dbReference>
<evidence type="ECO:0000259" key="4">
    <source>
        <dbReference type="PROSITE" id="PS50893"/>
    </source>
</evidence>
<dbReference type="InterPro" id="IPR050153">
    <property type="entry name" value="Metal_Ion_Import_ABC"/>
</dbReference>
<dbReference type="PANTHER" id="PTHR42734:SF18">
    <property type="entry name" value="VITAMIN B12 IMPORT ATP-BINDING PROTEIN BTUD"/>
    <property type="match status" value="1"/>
</dbReference>
<reference evidence="5 6" key="1">
    <citation type="submission" date="2024-02" db="EMBL/GenBank/DDBJ databases">
        <title>Marinospirillum sp. MEB 164 isolated from Lonar lake sediment.</title>
        <authorList>
            <person name="Joshi A."/>
            <person name="Thite S."/>
        </authorList>
    </citation>
    <scope>NUCLEOTIDE SEQUENCE [LARGE SCALE GENOMIC DNA]</scope>
    <source>
        <strain evidence="5 6">MEB164</strain>
    </source>
</reference>
<dbReference type="GO" id="GO:0005524">
    <property type="term" value="F:ATP binding"/>
    <property type="evidence" value="ECO:0007669"/>
    <property type="project" value="UniProtKB-KW"/>
</dbReference>
<proteinExistence type="predicted"/>
<comment type="caution">
    <text evidence="5">The sequence shown here is derived from an EMBL/GenBank/DDBJ whole genome shotgun (WGS) entry which is preliminary data.</text>
</comment>
<feature type="domain" description="ABC transporter" evidence="4">
    <location>
        <begin position="8"/>
        <end position="194"/>
    </location>
</feature>
<sequence length="195" mass="21763">MNTSKQTYLQLDQLRLGYQRPLLEPISWSLQAGERWALNGPNGSGKSLLLKTLSDQLTPIGGECLWSQGVRWVFLAQEHQRPALWPLKGHDWLQAMGIQPGHLPLIEHLLNQRLDQLSGGQWQLLRLASVLAAGAEVILLDEPSNHLDAKVRSQSLTLLSQLQPHQSLLMASHDQDFIQASGAQPLTIEELTHVD</sequence>
<keyword evidence="2" id="KW-0547">Nucleotide-binding</keyword>
<dbReference type="InterPro" id="IPR003439">
    <property type="entry name" value="ABC_transporter-like_ATP-bd"/>
</dbReference>
<dbReference type="InterPro" id="IPR017871">
    <property type="entry name" value="ABC_transporter-like_CS"/>
</dbReference>
<keyword evidence="1" id="KW-0813">Transport</keyword>
<keyword evidence="6" id="KW-1185">Reference proteome</keyword>
<protein>
    <submittedName>
        <fullName evidence="5">ATP-binding cassette domain-containing protein</fullName>
    </submittedName>
</protein>
<dbReference type="Proteomes" id="UP001621714">
    <property type="component" value="Unassembled WGS sequence"/>
</dbReference>
<accession>A0ABW8Q103</accession>
<organism evidence="5 6">
    <name type="scientific">Marinospirillum alkalitolerans</name>
    <dbReference type="NCBI Taxonomy" id="3123374"/>
    <lineage>
        <taxon>Bacteria</taxon>
        <taxon>Pseudomonadati</taxon>
        <taxon>Pseudomonadota</taxon>
        <taxon>Gammaproteobacteria</taxon>
        <taxon>Oceanospirillales</taxon>
        <taxon>Oceanospirillaceae</taxon>
        <taxon>Marinospirillum</taxon>
    </lineage>
</organism>
<evidence type="ECO:0000313" key="5">
    <source>
        <dbReference type="EMBL" id="MFK7161786.1"/>
    </source>
</evidence>